<organism evidence="1 2">
    <name type="scientific">Jatropha curcas</name>
    <name type="common">Barbados nut</name>
    <dbReference type="NCBI Taxonomy" id="180498"/>
    <lineage>
        <taxon>Eukaryota</taxon>
        <taxon>Viridiplantae</taxon>
        <taxon>Streptophyta</taxon>
        <taxon>Embryophyta</taxon>
        <taxon>Tracheophyta</taxon>
        <taxon>Spermatophyta</taxon>
        <taxon>Magnoliopsida</taxon>
        <taxon>eudicotyledons</taxon>
        <taxon>Gunneridae</taxon>
        <taxon>Pentapetalae</taxon>
        <taxon>rosids</taxon>
        <taxon>fabids</taxon>
        <taxon>Malpighiales</taxon>
        <taxon>Euphorbiaceae</taxon>
        <taxon>Crotonoideae</taxon>
        <taxon>Jatropheae</taxon>
        <taxon>Jatropha</taxon>
    </lineage>
</organism>
<keyword evidence="2" id="KW-1185">Reference proteome</keyword>
<dbReference type="AlphaFoldDB" id="A0A067K989"/>
<evidence type="ECO:0008006" key="3">
    <source>
        <dbReference type="Google" id="ProtNLM"/>
    </source>
</evidence>
<dbReference type="PANTHER" id="PTHR33527:SF45">
    <property type="entry name" value="RRM DOMAIN-CONTAINING PROTEIN"/>
    <property type="match status" value="1"/>
</dbReference>
<dbReference type="Proteomes" id="UP000027138">
    <property type="component" value="Unassembled WGS sequence"/>
</dbReference>
<reference evidence="1 2" key="1">
    <citation type="journal article" date="2014" name="PLoS ONE">
        <title>Global Analysis of Gene Expression Profiles in Physic Nut (Jatropha curcas L.) Seedlings Exposed to Salt Stress.</title>
        <authorList>
            <person name="Zhang L."/>
            <person name="Zhang C."/>
            <person name="Wu P."/>
            <person name="Chen Y."/>
            <person name="Li M."/>
            <person name="Jiang H."/>
            <person name="Wu G."/>
        </authorList>
    </citation>
    <scope>NUCLEOTIDE SEQUENCE [LARGE SCALE GENOMIC DNA]</scope>
    <source>
        <strain evidence="2">cv. GZQX0401</strain>
        <tissue evidence="1">Young leaves</tissue>
    </source>
</reference>
<proteinExistence type="predicted"/>
<dbReference type="OrthoDB" id="1882251at2759"/>
<evidence type="ECO:0000313" key="2">
    <source>
        <dbReference type="Proteomes" id="UP000027138"/>
    </source>
</evidence>
<gene>
    <name evidence="1" type="ORF">JCGZ_14611</name>
</gene>
<dbReference type="KEGG" id="jcu:105643369"/>
<dbReference type="EMBL" id="KK914782">
    <property type="protein sequence ID" value="KDP28840.1"/>
    <property type="molecule type" value="Genomic_DNA"/>
</dbReference>
<evidence type="ECO:0000313" key="1">
    <source>
        <dbReference type="EMBL" id="KDP28840.1"/>
    </source>
</evidence>
<name>A0A067K989_JATCU</name>
<sequence>METSKAFIIPQANAARSLFDRMIDMDRGVEESIKAIAFWIWLESRGFPDIITELSSRDDKFLDFIFDEANTVLTSLKKNSFPPNLLRVTITTLAGRRFLSPSVILADKEKVLESILEICKKICLVLFEDILNERGIVIDIEQQTNKGITEYSNSKASAPLKSPLPSLESKLNPFAKEWNPTLEKAPEEDRCLFLTFSNGYPLTEYQITNFFTQKYGPFVERVYVHWPNPKNGKKTSPLFGKVVFRASFIPILILNGQNEVKFWVDAKPLWCKRFDPEKKNRRNS</sequence>
<protein>
    <recommendedName>
        <fullName evidence="3">RRM domain-containing protein</fullName>
    </recommendedName>
</protein>
<dbReference type="PANTHER" id="PTHR33527">
    <property type="entry name" value="OS07G0274300 PROTEIN"/>
    <property type="match status" value="1"/>
</dbReference>
<dbReference type="STRING" id="180498.A0A067K989"/>
<accession>A0A067K989</accession>